<dbReference type="RefSeq" id="WP_075081296.1">
    <property type="nucleotide sequence ID" value="NZ_BDCO01000003.1"/>
</dbReference>
<protein>
    <submittedName>
        <fullName evidence="5">Two-component system, LytT family</fullName>
    </submittedName>
</protein>
<dbReference type="PROSITE" id="PS50930">
    <property type="entry name" value="HTH_LYTTR"/>
    <property type="match status" value="1"/>
</dbReference>
<dbReference type="GO" id="GO:0032993">
    <property type="term" value="C:protein-DNA complex"/>
    <property type="evidence" value="ECO:0007669"/>
    <property type="project" value="TreeGrafter"/>
</dbReference>
<dbReference type="OrthoDB" id="236568at2"/>
<dbReference type="SUPFAM" id="SSF52172">
    <property type="entry name" value="CheY-like"/>
    <property type="match status" value="1"/>
</dbReference>
<dbReference type="InParanoid" id="A0A146GED3"/>
<dbReference type="STRING" id="690879.TSACC_3559"/>
<dbReference type="FunCoup" id="A0A146GED3">
    <property type="interactions" value="63"/>
</dbReference>
<evidence type="ECO:0000313" key="5">
    <source>
        <dbReference type="EMBL" id="GAT35492.1"/>
    </source>
</evidence>
<dbReference type="InterPro" id="IPR039420">
    <property type="entry name" value="WalR-like"/>
</dbReference>
<dbReference type="PANTHER" id="PTHR48111:SF69">
    <property type="entry name" value="RESPONSE REGULATOR RECEIVER"/>
    <property type="match status" value="1"/>
</dbReference>
<feature type="modified residue" description="4-aspartylphosphate" evidence="2">
    <location>
        <position position="53"/>
    </location>
</feature>
<reference evidence="6" key="1">
    <citation type="journal article" date="2017" name="Genome Announc.">
        <title>Draft Genome Sequence of Terrimicrobium sacchariphilum NM-5T, a Facultative Anaerobic Soil Bacterium of the Class Spartobacteria.</title>
        <authorList>
            <person name="Qiu Y.L."/>
            <person name="Tourlousse D.M."/>
            <person name="Matsuura N."/>
            <person name="Ohashi A."/>
            <person name="Sekiguchi Y."/>
        </authorList>
    </citation>
    <scope>NUCLEOTIDE SEQUENCE [LARGE SCALE GENOMIC DNA]</scope>
    <source>
        <strain evidence="6">NM-5</strain>
    </source>
</reference>
<feature type="domain" description="HTH LytTR-type" evidence="4">
    <location>
        <begin position="138"/>
        <end position="232"/>
    </location>
</feature>
<comment type="caution">
    <text evidence="5">The sequence shown here is derived from an EMBL/GenBank/DDBJ whole genome shotgun (WGS) entry which is preliminary data.</text>
</comment>
<evidence type="ECO:0000259" key="3">
    <source>
        <dbReference type="PROSITE" id="PS50110"/>
    </source>
</evidence>
<name>A0A146GED3_TERSA</name>
<dbReference type="PROSITE" id="PS50110">
    <property type="entry name" value="RESPONSE_REGULATORY"/>
    <property type="match status" value="1"/>
</dbReference>
<dbReference type="InterPro" id="IPR007492">
    <property type="entry name" value="LytTR_DNA-bd_dom"/>
</dbReference>
<dbReference type="Pfam" id="PF04397">
    <property type="entry name" value="LytTR"/>
    <property type="match status" value="1"/>
</dbReference>
<dbReference type="InterPro" id="IPR011006">
    <property type="entry name" value="CheY-like_superfamily"/>
</dbReference>
<sequence>MKALIVDDEAPARLEIRKLLSLFPEVEVVGDAPDVDAALELTARHRPEICFLDIQLAGESGFDYVAQVGGDGPRIVFITAHDRYAVRGFECNAMDYLLKPVRAERLAETLRRLPAPAPAPAKEHDLVFLKGASTARFVPWSEVRRIESKGNYSSVHLVDGSSLMMLRTLKQWADLAPTGHFLQIHRSILIRPGDIRELRLADGRQRELILLDGACVPVGRTFWSAVQRISGMK</sequence>
<dbReference type="Proteomes" id="UP000076023">
    <property type="component" value="Unassembled WGS sequence"/>
</dbReference>
<dbReference type="GO" id="GO:0006355">
    <property type="term" value="P:regulation of DNA-templated transcription"/>
    <property type="evidence" value="ECO:0007669"/>
    <property type="project" value="TreeGrafter"/>
</dbReference>
<dbReference type="AlphaFoldDB" id="A0A146GED3"/>
<organism evidence="5 6">
    <name type="scientific">Terrimicrobium sacchariphilum</name>
    <dbReference type="NCBI Taxonomy" id="690879"/>
    <lineage>
        <taxon>Bacteria</taxon>
        <taxon>Pseudomonadati</taxon>
        <taxon>Verrucomicrobiota</taxon>
        <taxon>Terrimicrobiia</taxon>
        <taxon>Terrimicrobiales</taxon>
        <taxon>Terrimicrobiaceae</taxon>
        <taxon>Terrimicrobium</taxon>
    </lineage>
</organism>
<evidence type="ECO:0000256" key="1">
    <source>
        <dbReference type="ARBA" id="ARBA00023125"/>
    </source>
</evidence>
<dbReference type="Pfam" id="PF00072">
    <property type="entry name" value="Response_reg"/>
    <property type="match status" value="1"/>
</dbReference>
<feature type="domain" description="Response regulatory" evidence="3">
    <location>
        <begin position="2"/>
        <end position="114"/>
    </location>
</feature>
<evidence type="ECO:0000259" key="4">
    <source>
        <dbReference type="PROSITE" id="PS50930"/>
    </source>
</evidence>
<dbReference type="GO" id="GO:0000976">
    <property type="term" value="F:transcription cis-regulatory region binding"/>
    <property type="evidence" value="ECO:0007669"/>
    <property type="project" value="TreeGrafter"/>
</dbReference>
<proteinExistence type="predicted"/>
<evidence type="ECO:0000313" key="6">
    <source>
        <dbReference type="Proteomes" id="UP000076023"/>
    </source>
</evidence>
<dbReference type="PANTHER" id="PTHR48111">
    <property type="entry name" value="REGULATOR OF RPOS"/>
    <property type="match status" value="1"/>
</dbReference>
<keyword evidence="6" id="KW-1185">Reference proteome</keyword>
<dbReference type="Gene3D" id="2.40.50.1020">
    <property type="entry name" value="LytTr DNA-binding domain"/>
    <property type="match status" value="1"/>
</dbReference>
<dbReference type="InterPro" id="IPR001789">
    <property type="entry name" value="Sig_transdc_resp-reg_receiver"/>
</dbReference>
<dbReference type="Gene3D" id="3.40.50.2300">
    <property type="match status" value="1"/>
</dbReference>
<dbReference type="SMART" id="SM00850">
    <property type="entry name" value="LytTR"/>
    <property type="match status" value="1"/>
</dbReference>
<dbReference type="EMBL" id="BDCO01000003">
    <property type="protein sequence ID" value="GAT35492.1"/>
    <property type="molecule type" value="Genomic_DNA"/>
</dbReference>
<gene>
    <name evidence="5" type="ORF">TSACC_3559</name>
</gene>
<keyword evidence="2" id="KW-0597">Phosphoprotein</keyword>
<accession>A0A146GED3</accession>
<dbReference type="GO" id="GO:0000156">
    <property type="term" value="F:phosphorelay response regulator activity"/>
    <property type="evidence" value="ECO:0007669"/>
    <property type="project" value="TreeGrafter"/>
</dbReference>
<dbReference type="GO" id="GO:0005829">
    <property type="term" value="C:cytosol"/>
    <property type="evidence" value="ECO:0007669"/>
    <property type="project" value="TreeGrafter"/>
</dbReference>
<dbReference type="SMART" id="SM00448">
    <property type="entry name" value="REC"/>
    <property type="match status" value="1"/>
</dbReference>
<keyword evidence="1" id="KW-0238">DNA-binding</keyword>
<evidence type="ECO:0000256" key="2">
    <source>
        <dbReference type="PROSITE-ProRule" id="PRU00169"/>
    </source>
</evidence>